<dbReference type="EMBL" id="VSSQ01109116">
    <property type="protein sequence ID" value="MPN47537.1"/>
    <property type="molecule type" value="Genomic_DNA"/>
</dbReference>
<evidence type="ECO:0000256" key="1">
    <source>
        <dbReference type="SAM" id="Phobius"/>
    </source>
</evidence>
<keyword evidence="1" id="KW-1133">Transmembrane helix</keyword>
<keyword evidence="1" id="KW-0472">Membrane</keyword>
<dbReference type="AlphaFoldDB" id="A0A645I859"/>
<gene>
    <name evidence="2" type="ORF">SDC9_195140</name>
</gene>
<evidence type="ECO:0000313" key="2">
    <source>
        <dbReference type="EMBL" id="MPN47537.1"/>
    </source>
</evidence>
<name>A0A645I859_9ZZZZ</name>
<protein>
    <submittedName>
        <fullName evidence="2">Uncharacterized protein</fullName>
    </submittedName>
</protein>
<organism evidence="2">
    <name type="scientific">bioreactor metagenome</name>
    <dbReference type="NCBI Taxonomy" id="1076179"/>
    <lineage>
        <taxon>unclassified sequences</taxon>
        <taxon>metagenomes</taxon>
        <taxon>ecological metagenomes</taxon>
    </lineage>
</organism>
<accession>A0A645I859</accession>
<comment type="caution">
    <text evidence="2">The sequence shown here is derived from an EMBL/GenBank/DDBJ whole genome shotgun (WGS) entry which is preliminary data.</text>
</comment>
<feature type="transmembrane region" description="Helical" evidence="1">
    <location>
        <begin position="60"/>
        <end position="80"/>
    </location>
</feature>
<sequence>MPNPSKPVFQRFTPEENMLPIAGTMMNTVHHPFKEAKAQRSKTLPRTIIPNAAKETPNRILVTLAFIGILPFFLFVIHNFKKTLAFDFFFFQQRVGNLMKLIPVVG</sequence>
<reference evidence="2" key="1">
    <citation type="submission" date="2019-08" db="EMBL/GenBank/DDBJ databases">
        <authorList>
            <person name="Kucharzyk K."/>
            <person name="Murdoch R.W."/>
            <person name="Higgins S."/>
            <person name="Loffler F."/>
        </authorList>
    </citation>
    <scope>NUCLEOTIDE SEQUENCE</scope>
</reference>
<keyword evidence="1" id="KW-0812">Transmembrane</keyword>
<proteinExistence type="predicted"/>